<dbReference type="OrthoDB" id="5198189at2"/>
<name>A0A0A3I1A6_9BACL</name>
<evidence type="ECO:0000256" key="1">
    <source>
        <dbReference type="SAM" id="Phobius"/>
    </source>
</evidence>
<proteinExistence type="predicted"/>
<keyword evidence="1" id="KW-0472">Membrane</keyword>
<dbReference type="eggNOG" id="COG4720">
    <property type="taxonomic scope" value="Bacteria"/>
</dbReference>
<gene>
    <name evidence="2" type="ORF">CD29_10675</name>
</gene>
<dbReference type="Gene3D" id="1.10.1760.20">
    <property type="match status" value="1"/>
</dbReference>
<keyword evidence="1" id="KW-1133">Transmembrane helix</keyword>
<dbReference type="EMBL" id="JPVN01000011">
    <property type="protein sequence ID" value="KGR78504.1"/>
    <property type="molecule type" value="Genomic_DNA"/>
</dbReference>
<reference evidence="2 3" key="1">
    <citation type="submission" date="2014-02" db="EMBL/GenBank/DDBJ databases">
        <title>Draft genome sequence of Lysinibacillus manganicus DSM 26584T.</title>
        <authorList>
            <person name="Zhang F."/>
            <person name="Wang G."/>
            <person name="Zhang L."/>
        </authorList>
    </citation>
    <scope>NUCLEOTIDE SEQUENCE [LARGE SCALE GENOMIC DNA]</scope>
    <source>
        <strain evidence="2 3">DSM 26584</strain>
    </source>
</reference>
<evidence type="ECO:0000313" key="3">
    <source>
        <dbReference type="Proteomes" id="UP000030416"/>
    </source>
</evidence>
<dbReference type="Proteomes" id="UP000030416">
    <property type="component" value="Unassembled WGS sequence"/>
</dbReference>
<feature type="transmembrane region" description="Helical" evidence="1">
    <location>
        <begin position="6"/>
        <end position="26"/>
    </location>
</feature>
<comment type="caution">
    <text evidence="2">The sequence shown here is derived from an EMBL/GenBank/DDBJ whole genome shotgun (WGS) entry which is preliminary data.</text>
</comment>
<protein>
    <submittedName>
        <fullName evidence="2">Metal ABC transporter permease</fullName>
    </submittedName>
</protein>
<dbReference type="STRING" id="1384049.CD29_10675"/>
<feature type="transmembrane region" description="Helical" evidence="1">
    <location>
        <begin position="103"/>
        <end position="136"/>
    </location>
</feature>
<feature type="transmembrane region" description="Helical" evidence="1">
    <location>
        <begin position="142"/>
        <end position="163"/>
    </location>
</feature>
<feature type="transmembrane region" description="Helical" evidence="1">
    <location>
        <begin position="73"/>
        <end position="91"/>
    </location>
</feature>
<feature type="transmembrane region" description="Helical" evidence="1">
    <location>
        <begin position="38"/>
        <end position="61"/>
    </location>
</feature>
<sequence>MQIRQSTRVMTIIACLAALSIVGRIYTVGIPNVQPSTTIIICVSLVFGIKVGLTLAIITVFGSNLVLGFGPFLIMQLIAWGSVAVVSGLIGKIYKKIPFFILALYSALMGMFFGLMVSLNMLFIGDGLMFVAYYLAGIPFDIYHAIGNFFFFLVLGPIIIKIMEKEKKKLFR</sequence>
<organism evidence="2 3">
    <name type="scientific">Ureibacillus manganicus DSM 26584</name>
    <dbReference type="NCBI Taxonomy" id="1384049"/>
    <lineage>
        <taxon>Bacteria</taxon>
        <taxon>Bacillati</taxon>
        <taxon>Bacillota</taxon>
        <taxon>Bacilli</taxon>
        <taxon>Bacillales</taxon>
        <taxon>Caryophanaceae</taxon>
        <taxon>Ureibacillus</taxon>
    </lineage>
</organism>
<evidence type="ECO:0000313" key="2">
    <source>
        <dbReference type="EMBL" id="KGR78504.1"/>
    </source>
</evidence>
<keyword evidence="1" id="KW-0812">Transmembrane</keyword>
<keyword evidence="3" id="KW-1185">Reference proteome</keyword>
<accession>A0A0A3I1A6</accession>
<dbReference type="AlphaFoldDB" id="A0A0A3I1A6"/>